<gene>
    <name evidence="3" type="ORF">MMYC01_207366</name>
</gene>
<dbReference type="OrthoDB" id="4180726at2759"/>
<protein>
    <submittedName>
        <fullName evidence="3">Major teichoic acid biosynthesis protein C</fullName>
    </submittedName>
</protein>
<dbReference type="VEuPathDB" id="FungiDB:MMYC01_207366"/>
<dbReference type="STRING" id="100816.A0A175VX91"/>
<keyword evidence="4" id="KW-1185">Reference proteome</keyword>
<organism evidence="3 4">
    <name type="scientific">Madurella mycetomatis</name>
    <dbReference type="NCBI Taxonomy" id="100816"/>
    <lineage>
        <taxon>Eukaryota</taxon>
        <taxon>Fungi</taxon>
        <taxon>Dikarya</taxon>
        <taxon>Ascomycota</taxon>
        <taxon>Pezizomycotina</taxon>
        <taxon>Sordariomycetes</taxon>
        <taxon>Sordariomycetidae</taxon>
        <taxon>Sordariales</taxon>
        <taxon>Sordariales incertae sedis</taxon>
        <taxon>Madurella</taxon>
    </lineage>
</organism>
<dbReference type="AlphaFoldDB" id="A0A175VX91"/>
<feature type="chain" id="PRO_5008043463" evidence="1">
    <location>
        <begin position="20"/>
        <end position="310"/>
    </location>
</feature>
<comment type="caution">
    <text evidence="3">The sequence shown here is derived from an EMBL/GenBank/DDBJ whole genome shotgun (WGS) entry which is preliminary data.</text>
</comment>
<feature type="domain" description="P68 RBP/TagC-like beta-propeller" evidence="2">
    <location>
        <begin position="47"/>
        <end position="303"/>
    </location>
</feature>
<dbReference type="SUPFAM" id="SSF75011">
    <property type="entry name" value="3-carboxy-cis,cis-mucoante lactonizing enzyme"/>
    <property type="match status" value="1"/>
</dbReference>
<dbReference type="InterPro" id="IPR048799">
    <property type="entry name" value="P68_RBP_TagC-like_beta-prop"/>
</dbReference>
<dbReference type="Proteomes" id="UP000078237">
    <property type="component" value="Unassembled WGS sequence"/>
</dbReference>
<name>A0A175VX91_9PEZI</name>
<evidence type="ECO:0000256" key="1">
    <source>
        <dbReference type="SAM" id="SignalP"/>
    </source>
</evidence>
<accession>A0A175VX91</accession>
<reference evidence="3 4" key="1">
    <citation type="journal article" date="2016" name="Genome Announc.">
        <title>Genome Sequence of Madurella mycetomatis mm55, Isolated from a Human Mycetoma Case in Sudan.</title>
        <authorList>
            <person name="Smit S."/>
            <person name="Derks M.F."/>
            <person name="Bervoets S."/>
            <person name="Fahal A."/>
            <person name="van Leeuwen W."/>
            <person name="van Belkum A."/>
            <person name="van de Sande W.W."/>
        </authorList>
    </citation>
    <scope>NUCLEOTIDE SEQUENCE [LARGE SCALE GENOMIC DNA]</scope>
    <source>
        <strain evidence="4">mm55</strain>
    </source>
</reference>
<feature type="signal peptide" evidence="1">
    <location>
        <begin position="1"/>
        <end position="19"/>
    </location>
</feature>
<keyword evidence="1" id="KW-0732">Signal</keyword>
<dbReference type="Pfam" id="PF21311">
    <property type="entry name" value="Phage_RBD_prop"/>
    <property type="match status" value="1"/>
</dbReference>
<evidence type="ECO:0000313" key="3">
    <source>
        <dbReference type="EMBL" id="KXX76156.1"/>
    </source>
</evidence>
<proteinExistence type="predicted"/>
<evidence type="ECO:0000259" key="2">
    <source>
        <dbReference type="Pfam" id="PF21311"/>
    </source>
</evidence>
<evidence type="ECO:0000313" key="4">
    <source>
        <dbReference type="Proteomes" id="UP000078237"/>
    </source>
</evidence>
<dbReference type="EMBL" id="LCTW02000226">
    <property type="protein sequence ID" value="KXX76156.1"/>
    <property type="molecule type" value="Genomic_DNA"/>
</dbReference>
<sequence length="310" mass="33536">MVRLSASIFVAVVASLAAAVVPNSRRFDLSKPSYDLFRHKILHDDTVQQSFAFDNVNRRLFVAQRRNGADASSGNLCITQLDFSGKQVGYMHLKGFGHGVAFGAQASGSATYLWTEVGANSKGYGKRLARFKFVNGKTISKTSTSLQKFTPVPAATEHTCSVDTVNNRLVVRYHLSGKGKYIAVYDLAAATKGDFSAPLANFKQPLPETKAKNFQGYTAYGRYLYLLWGDSYDTSGGKVNSQVASVDMNTGKVVQGPLITKAGSTLSFREAEGLAIYKTAGGQVRLFLGFASGKAGDRRSNLFYKNATVA</sequence>